<name>A0A0D9Y1U1_9ORYZ</name>
<dbReference type="GO" id="GO:0005634">
    <property type="term" value="C:nucleus"/>
    <property type="evidence" value="ECO:0007669"/>
    <property type="project" value="TreeGrafter"/>
</dbReference>
<dbReference type="Proteomes" id="UP000032180">
    <property type="component" value="Chromosome 12"/>
</dbReference>
<dbReference type="GO" id="GO:0007005">
    <property type="term" value="P:mitochondrion organization"/>
    <property type="evidence" value="ECO:0007669"/>
    <property type="project" value="InterPro"/>
</dbReference>
<accession>A0A0D9Y1U1</accession>
<evidence type="ECO:0000313" key="3">
    <source>
        <dbReference type="EnsemblPlants" id="LPERR12G16830.1"/>
    </source>
</evidence>
<dbReference type="InterPro" id="IPR009069">
    <property type="entry name" value="Cys_alpha_HP_mot_SF"/>
</dbReference>
<proteinExistence type="predicted"/>
<dbReference type="STRING" id="77586.A0A0D9Y1U1"/>
<dbReference type="InterPro" id="IPR010625">
    <property type="entry name" value="CHCH"/>
</dbReference>
<dbReference type="InterPro" id="IPR055304">
    <property type="entry name" value="CHCHD2/10-like"/>
</dbReference>
<dbReference type="AlphaFoldDB" id="A0A0D9Y1U1"/>
<dbReference type="Gramene" id="LPERR12G16830.1">
    <property type="protein sequence ID" value="LPERR12G16830.1"/>
    <property type="gene ID" value="LPERR12G16830"/>
</dbReference>
<organism evidence="3 4">
    <name type="scientific">Leersia perrieri</name>
    <dbReference type="NCBI Taxonomy" id="77586"/>
    <lineage>
        <taxon>Eukaryota</taxon>
        <taxon>Viridiplantae</taxon>
        <taxon>Streptophyta</taxon>
        <taxon>Embryophyta</taxon>
        <taxon>Tracheophyta</taxon>
        <taxon>Spermatophyta</taxon>
        <taxon>Magnoliopsida</taxon>
        <taxon>Liliopsida</taxon>
        <taxon>Poales</taxon>
        <taxon>Poaceae</taxon>
        <taxon>BOP clade</taxon>
        <taxon>Oryzoideae</taxon>
        <taxon>Oryzeae</taxon>
        <taxon>Oryzinae</taxon>
        <taxon>Leersia</taxon>
    </lineage>
</organism>
<dbReference type="EnsemblPlants" id="LPERR12G16830.1">
    <property type="protein sequence ID" value="LPERR12G16830.1"/>
    <property type="gene ID" value="LPERR12G16830"/>
</dbReference>
<dbReference type="HOGENOM" id="CLU_2502222_0_0_1"/>
<dbReference type="PANTHER" id="PTHR13523:SF17">
    <property type="entry name" value="CHCH DOMAIN CONTAINING PROTEIN, EXPRESSED"/>
    <property type="match status" value="1"/>
</dbReference>
<evidence type="ECO:0000313" key="4">
    <source>
        <dbReference type="Proteomes" id="UP000032180"/>
    </source>
</evidence>
<reference evidence="4" key="2">
    <citation type="submission" date="2013-12" db="EMBL/GenBank/DDBJ databases">
        <authorList>
            <person name="Yu Y."/>
            <person name="Lee S."/>
            <person name="de Baynast K."/>
            <person name="Wissotski M."/>
            <person name="Liu L."/>
            <person name="Talag J."/>
            <person name="Goicoechea J."/>
            <person name="Angelova A."/>
            <person name="Jetty R."/>
            <person name="Kudrna D."/>
            <person name="Golser W."/>
            <person name="Rivera L."/>
            <person name="Zhang J."/>
            <person name="Wing R."/>
        </authorList>
    </citation>
    <scope>NUCLEOTIDE SEQUENCE</scope>
</reference>
<sequence length="82" mass="8627">MGWGMMSRAMDSVFGPRTINVVDATPPAAADACGAHNKAFQDCIGHYGNDIGRCQAYLDMLNDCRQDSAASSASAASTSTFF</sequence>
<dbReference type="eggNOG" id="KOG4090">
    <property type="taxonomic scope" value="Eukaryota"/>
</dbReference>
<keyword evidence="4" id="KW-1185">Reference proteome</keyword>
<protein>
    <recommendedName>
        <fullName evidence="2">CHCH domain-containing protein</fullName>
    </recommendedName>
</protein>
<dbReference type="PANTHER" id="PTHR13523">
    <property type="entry name" value="COILED-COIL-HELIX-COILED-COIL-HELIX DOMAIN CONTAINING 2/NUR77"/>
    <property type="match status" value="1"/>
</dbReference>
<dbReference type="Pfam" id="PF06747">
    <property type="entry name" value="CHCH"/>
    <property type="match status" value="1"/>
</dbReference>
<reference evidence="3 4" key="1">
    <citation type="submission" date="2012-08" db="EMBL/GenBank/DDBJ databases">
        <title>Oryza genome evolution.</title>
        <authorList>
            <person name="Wing R.A."/>
        </authorList>
    </citation>
    <scope>NUCLEOTIDE SEQUENCE</scope>
</reference>
<dbReference type="SUPFAM" id="SSF47072">
    <property type="entry name" value="Cysteine alpha-hairpin motif"/>
    <property type="match status" value="1"/>
</dbReference>
<dbReference type="GO" id="GO:0005739">
    <property type="term" value="C:mitochondrion"/>
    <property type="evidence" value="ECO:0007669"/>
    <property type="project" value="TreeGrafter"/>
</dbReference>
<reference evidence="3" key="3">
    <citation type="submission" date="2015-04" db="UniProtKB">
        <authorList>
            <consortium name="EnsemblPlants"/>
        </authorList>
    </citation>
    <scope>IDENTIFICATION</scope>
</reference>
<keyword evidence="1" id="KW-1015">Disulfide bond</keyword>
<evidence type="ECO:0000256" key="1">
    <source>
        <dbReference type="ARBA" id="ARBA00023157"/>
    </source>
</evidence>
<evidence type="ECO:0000259" key="2">
    <source>
        <dbReference type="Pfam" id="PF06747"/>
    </source>
</evidence>
<feature type="domain" description="CHCH" evidence="2">
    <location>
        <begin position="33"/>
        <end position="66"/>
    </location>
</feature>